<keyword evidence="3" id="KW-1185">Reference proteome</keyword>
<gene>
    <name evidence="2" type="ORF">GCM10022204_10810</name>
</gene>
<comment type="caution">
    <text evidence="2">The sequence shown here is derived from an EMBL/GenBank/DDBJ whole genome shotgun (WGS) entry which is preliminary data.</text>
</comment>
<proteinExistence type="predicted"/>
<accession>A0ABP7CZM4</accession>
<organism evidence="2 3">
    <name type="scientific">Microlunatus aurantiacus</name>
    <dbReference type="NCBI Taxonomy" id="446786"/>
    <lineage>
        <taxon>Bacteria</taxon>
        <taxon>Bacillati</taxon>
        <taxon>Actinomycetota</taxon>
        <taxon>Actinomycetes</taxon>
        <taxon>Propionibacteriales</taxon>
        <taxon>Propionibacteriaceae</taxon>
        <taxon>Microlunatus</taxon>
    </lineage>
</organism>
<dbReference type="Pfam" id="PF04167">
    <property type="entry name" value="DUF402"/>
    <property type="match status" value="1"/>
</dbReference>
<dbReference type="InterPro" id="IPR035930">
    <property type="entry name" value="FomD-like_sf"/>
</dbReference>
<reference evidence="3" key="1">
    <citation type="journal article" date="2019" name="Int. J. Syst. Evol. Microbiol.">
        <title>The Global Catalogue of Microorganisms (GCM) 10K type strain sequencing project: providing services to taxonomists for standard genome sequencing and annotation.</title>
        <authorList>
            <consortium name="The Broad Institute Genomics Platform"/>
            <consortium name="The Broad Institute Genome Sequencing Center for Infectious Disease"/>
            <person name="Wu L."/>
            <person name="Ma J."/>
        </authorList>
    </citation>
    <scope>NUCLEOTIDE SEQUENCE [LARGE SCALE GENOMIC DNA]</scope>
    <source>
        <strain evidence="3">JCM 16548</strain>
    </source>
</reference>
<dbReference type="SUPFAM" id="SSF159234">
    <property type="entry name" value="FomD-like"/>
    <property type="match status" value="1"/>
</dbReference>
<evidence type="ECO:0000313" key="3">
    <source>
        <dbReference type="Proteomes" id="UP001500051"/>
    </source>
</evidence>
<evidence type="ECO:0000313" key="2">
    <source>
        <dbReference type="EMBL" id="GAA3696692.1"/>
    </source>
</evidence>
<name>A0ABP7CZM4_9ACTN</name>
<protein>
    <recommendedName>
        <fullName evidence="1">DUF402 domain-containing protein</fullName>
    </recommendedName>
</protein>
<sequence length="139" mass="15466">MDDHGIWLGSRQGNPVLQPDGQVELQTHDGVWLIPPRQYWIAAFWFTPATDLTIDICVPPYQQSDTFAFIDLELDLYRNAQGEAGIVDQDEFAALSAAQLVPPHNLDAAVSTADRLLALVEQRVEPFGTAAKPRLQQLQ</sequence>
<dbReference type="Proteomes" id="UP001500051">
    <property type="component" value="Unassembled WGS sequence"/>
</dbReference>
<dbReference type="Gene3D" id="2.40.380.10">
    <property type="entry name" value="FomD-like"/>
    <property type="match status" value="1"/>
</dbReference>
<evidence type="ECO:0000259" key="1">
    <source>
        <dbReference type="Pfam" id="PF04167"/>
    </source>
</evidence>
<feature type="domain" description="DUF402" evidence="1">
    <location>
        <begin position="25"/>
        <end position="123"/>
    </location>
</feature>
<dbReference type="EMBL" id="BAAAYX010000002">
    <property type="protein sequence ID" value="GAA3696692.1"/>
    <property type="molecule type" value="Genomic_DNA"/>
</dbReference>
<dbReference type="InterPro" id="IPR007295">
    <property type="entry name" value="DUF402"/>
</dbReference>